<feature type="compositionally biased region" description="Low complexity" evidence="1">
    <location>
        <begin position="990"/>
        <end position="1001"/>
    </location>
</feature>
<organism evidence="2 3">
    <name type="scientific">Riccia sorocarpa</name>
    <dbReference type="NCBI Taxonomy" id="122646"/>
    <lineage>
        <taxon>Eukaryota</taxon>
        <taxon>Viridiplantae</taxon>
        <taxon>Streptophyta</taxon>
        <taxon>Embryophyta</taxon>
        <taxon>Marchantiophyta</taxon>
        <taxon>Marchantiopsida</taxon>
        <taxon>Marchantiidae</taxon>
        <taxon>Marchantiales</taxon>
        <taxon>Ricciaceae</taxon>
        <taxon>Riccia</taxon>
    </lineage>
</organism>
<keyword evidence="3" id="KW-1185">Reference proteome</keyword>
<gene>
    <name evidence="2" type="ORF">R1sor_027328</name>
</gene>
<proteinExistence type="predicted"/>
<dbReference type="EMBL" id="JBJQOH010000008">
    <property type="protein sequence ID" value="KAL3677380.1"/>
    <property type="molecule type" value="Genomic_DNA"/>
</dbReference>
<feature type="compositionally biased region" description="Polar residues" evidence="1">
    <location>
        <begin position="643"/>
        <end position="653"/>
    </location>
</feature>
<feature type="region of interest" description="Disordered" evidence="1">
    <location>
        <begin position="982"/>
        <end position="1027"/>
    </location>
</feature>
<feature type="compositionally biased region" description="Basic and acidic residues" evidence="1">
    <location>
        <begin position="613"/>
        <end position="628"/>
    </location>
</feature>
<dbReference type="InterPro" id="IPR029063">
    <property type="entry name" value="SAM-dependent_MTases_sf"/>
</dbReference>
<protein>
    <submittedName>
        <fullName evidence="2">Uncharacterized protein</fullName>
    </submittedName>
</protein>
<dbReference type="Gene3D" id="3.40.50.150">
    <property type="entry name" value="Vaccinia Virus protein VP39"/>
    <property type="match status" value="1"/>
</dbReference>
<feature type="region of interest" description="Disordered" evidence="1">
    <location>
        <begin position="556"/>
        <end position="684"/>
    </location>
</feature>
<reference evidence="2 3" key="1">
    <citation type="submission" date="2024-09" db="EMBL/GenBank/DDBJ databases">
        <title>Chromosome-scale assembly of Riccia sorocarpa.</title>
        <authorList>
            <person name="Paukszto L."/>
        </authorList>
    </citation>
    <scope>NUCLEOTIDE SEQUENCE [LARGE SCALE GENOMIC DNA]</scope>
    <source>
        <strain evidence="2">LP-2024</strain>
        <tissue evidence="2">Aerial parts of the thallus</tissue>
    </source>
</reference>
<evidence type="ECO:0000256" key="1">
    <source>
        <dbReference type="SAM" id="MobiDB-lite"/>
    </source>
</evidence>
<name>A0ABD3GH69_9MARC</name>
<dbReference type="Proteomes" id="UP001633002">
    <property type="component" value="Unassembled WGS sequence"/>
</dbReference>
<accession>A0ABD3GH69</accession>
<feature type="compositionally biased region" description="Acidic residues" evidence="1">
    <location>
        <begin position="1014"/>
        <end position="1027"/>
    </location>
</feature>
<feature type="compositionally biased region" description="Basic residues" evidence="1">
    <location>
        <begin position="602"/>
        <end position="612"/>
    </location>
</feature>
<evidence type="ECO:0000313" key="3">
    <source>
        <dbReference type="Proteomes" id="UP001633002"/>
    </source>
</evidence>
<feature type="compositionally biased region" description="Basic and acidic residues" evidence="1">
    <location>
        <begin position="556"/>
        <end position="578"/>
    </location>
</feature>
<sequence length="1027" mass="117415">MEPIIREPKPRGAIMNIIHNVTWDFGDLPTPKIPLCRLVPFYRVRQFQTSSIQTEALKKSFETQCYMEHASAFHVSPFDENGEAMFVKQEDKDKWDTLWRMESNAFDAEMLKEPAFKELANHMFSTWDGNHRVITWTQVSMSPEKTNKRAWHPRVRCVIICPPVHVYKAIEVAMHNLNAVEFVSMSSHATVQYDWIQDAERCRQVLSTPLNAYKAMIGDDVYEEFEKSRLKVPPNKAWYNENMTAAAASYILSYAEVTTAKDLQPDVEAEEEKRLGKSLSTKQKKGLWDAKVKEVCASWQHVVFKYATIVNPQLGPEFLETVRELHDQLAKIEKSKREISYSVGVDRVKAFASAGIHNALKLELLRAHYGDVSVTAKFHHPESNDVDDDIRPWLAQWSLWSALELISRDIVSKIFHKRLSGEDSAEDKIDEAIEKFCLYFVETRDNFWSSLWFPVDDRQDVNVNIKRAKHIVFRFFVWHLQVEKAPSCFQKWREVDDEYSMYTKKDTFSRDLDALSDWEILNCPWWIEQRTESPKFVADAETLCWEKIQKEEEPFDVSKDKFEDSDKKGQLEEARHLEPSPNIDGLVVDTSRTKKQKESKMKKSRSSRTKKGKEKEETPKETPKETSKDRRKKKDQSDDQAVLVSQQQLTSNDPMEVQPDSATPTVEEQPEPATAREEGRQKKRAKKLADGLRLYEGFFRADQFLDIPNQFAVLKTSLKSTVDILHANKTRTKKFPVPIIDELKKMCTAVAPMRMAGFLLNKKQVSCAADCLYLDLPSGLNLDVDDNGPPLWNVYPAEDDLPRKLMTLGKSILDDHGCLIILHSGSLRNTQQIAEALDAYCQVWSPVASFDIVNEVPQFQVSRAMKVFHSKVEVFCKWNADFQIPKSAGPPFDPDNTGRDSAVIYNYNTVVPKNLDDLGMRKCTGFVQTLLENFTKQGDIVIDFAGGWGASMQAAFNCSRCCIVAEERKEALESLQMTQSSIAKAKEELSPASSSQPSSQPDVRATKGKKPLGEDDELGDDIFGEDE</sequence>
<dbReference type="AlphaFoldDB" id="A0ABD3GH69"/>
<comment type="caution">
    <text evidence="2">The sequence shown here is derived from an EMBL/GenBank/DDBJ whole genome shotgun (WGS) entry which is preliminary data.</text>
</comment>
<evidence type="ECO:0000313" key="2">
    <source>
        <dbReference type="EMBL" id="KAL3677380.1"/>
    </source>
</evidence>